<dbReference type="EMBL" id="OX451736">
    <property type="protein sequence ID" value="CAI8588320.1"/>
    <property type="molecule type" value="Genomic_DNA"/>
</dbReference>
<protein>
    <recommendedName>
        <fullName evidence="3">RING-type domain-containing protein</fullName>
    </recommendedName>
</protein>
<dbReference type="GO" id="GO:0008270">
    <property type="term" value="F:zinc ion binding"/>
    <property type="evidence" value="ECO:0007669"/>
    <property type="project" value="UniProtKB-KW"/>
</dbReference>
<evidence type="ECO:0000313" key="5">
    <source>
        <dbReference type="Proteomes" id="UP001157006"/>
    </source>
</evidence>
<keyword evidence="2" id="KW-0472">Membrane</keyword>
<dbReference type="GO" id="GO:0016567">
    <property type="term" value="P:protein ubiquitination"/>
    <property type="evidence" value="ECO:0007669"/>
    <property type="project" value="TreeGrafter"/>
</dbReference>
<keyword evidence="2" id="KW-1133">Transmembrane helix</keyword>
<dbReference type="SMART" id="SM00184">
    <property type="entry name" value="RING"/>
    <property type="match status" value="1"/>
</dbReference>
<dbReference type="PROSITE" id="PS50089">
    <property type="entry name" value="ZF_RING_2"/>
    <property type="match status" value="1"/>
</dbReference>
<dbReference type="InterPro" id="IPR001841">
    <property type="entry name" value="Znf_RING"/>
</dbReference>
<keyword evidence="2" id="KW-0812">Transmembrane</keyword>
<evidence type="ECO:0000313" key="4">
    <source>
        <dbReference type="EMBL" id="CAI8588320.1"/>
    </source>
</evidence>
<evidence type="ECO:0000259" key="3">
    <source>
        <dbReference type="PROSITE" id="PS50089"/>
    </source>
</evidence>
<dbReference type="AlphaFoldDB" id="A0AAV0YQB4"/>
<keyword evidence="5" id="KW-1185">Reference proteome</keyword>
<name>A0AAV0YQB4_VICFA</name>
<dbReference type="PANTHER" id="PTHR45676">
    <property type="entry name" value="RING-H2 FINGER PROTEIN ATL51-RELATED"/>
    <property type="match status" value="1"/>
</dbReference>
<keyword evidence="1" id="KW-0863">Zinc-finger</keyword>
<feature type="transmembrane region" description="Helical" evidence="2">
    <location>
        <begin position="14"/>
        <end position="35"/>
    </location>
</feature>
<dbReference type="Gene3D" id="3.30.40.10">
    <property type="entry name" value="Zinc/RING finger domain, C3HC4 (zinc finger)"/>
    <property type="match status" value="1"/>
</dbReference>
<sequence>MADNESDPTSNHKVIFQIIIAISAAFVVTSVYRLIAICLCHRGRTTTDQNQLQLPNHAAIPSRERTSSSVGVAHQIPTHKYRKRNKVDAASDDEGDTCAVCLGDFEEGEELKTMPECLHSFHVHCIDMWLHAHSSCPICRTGAGAAPLPVVRANHHSIDMNMSPLGSGAAMQSGLLRW</sequence>
<keyword evidence="1" id="KW-0862">Zinc</keyword>
<dbReference type="Pfam" id="PF13639">
    <property type="entry name" value="zf-RING_2"/>
    <property type="match status" value="1"/>
</dbReference>
<dbReference type="Proteomes" id="UP001157006">
    <property type="component" value="Chromosome 1L"/>
</dbReference>
<dbReference type="PANTHER" id="PTHR45676:SF177">
    <property type="entry name" value="RING-TYPE E3 UBIQUITIN TRANSFERASE"/>
    <property type="match status" value="1"/>
</dbReference>
<evidence type="ECO:0000256" key="1">
    <source>
        <dbReference type="PROSITE-ProRule" id="PRU00175"/>
    </source>
</evidence>
<proteinExistence type="predicted"/>
<keyword evidence="1" id="KW-0479">Metal-binding</keyword>
<gene>
    <name evidence="4" type="ORF">VFH_I342000</name>
</gene>
<dbReference type="InterPro" id="IPR013083">
    <property type="entry name" value="Znf_RING/FYVE/PHD"/>
</dbReference>
<evidence type="ECO:0000256" key="2">
    <source>
        <dbReference type="SAM" id="Phobius"/>
    </source>
</evidence>
<reference evidence="4 5" key="1">
    <citation type="submission" date="2023-01" db="EMBL/GenBank/DDBJ databases">
        <authorList>
            <person name="Kreplak J."/>
        </authorList>
    </citation>
    <scope>NUCLEOTIDE SEQUENCE [LARGE SCALE GENOMIC DNA]</scope>
</reference>
<feature type="domain" description="RING-type" evidence="3">
    <location>
        <begin position="98"/>
        <end position="140"/>
    </location>
</feature>
<dbReference type="SUPFAM" id="SSF57850">
    <property type="entry name" value="RING/U-box"/>
    <property type="match status" value="1"/>
</dbReference>
<dbReference type="CDD" id="cd16461">
    <property type="entry name" value="RING-H2_EL5-like"/>
    <property type="match status" value="1"/>
</dbReference>
<organism evidence="4 5">
    <name type="scientific">Vicia faba</name>
    <name type="common">Broad bean</name>
    <name type="synonym">Faba vulgaris</name>
    <dbReference type="NCBI Taxonomy" id="3906"/>
    <lineage>
        <taxon>Eukaryota</taxon>
        <taxon>Viridiplantae</taxon>
        <taxon>Streptophyta</taxon>
        <taxon>Embryophyta</taxon>
        <taxon>Tracheophyta</taxon>
        <taxon>Spermatophyta</taxon>
        <taxon>Magnoliopsida</taxon>
        <taxon>eudicotyledons</taxon>
        <taxon>Gunneridae</taxon>
        <taxon>Pentapetalae</taxon>
        <taxon>rosids</taxon>
        <taxon>fabids</taxon>
        <taxon>Fabales</taxon>
        <taxon>Fabaceae</taxon>
        <taxon>Papilionoideae</taxon>
        <taxon>50 kb inversion clade</taxon>
        <taxon>NPAAA clade</taxon>
        <taxon>Hologalegina</taxon>
        <taxon>IRL clade</taxon>
        <taxon>Fabeae</taxon>
        <taxon>Vicia</taxon>
    </lineage>
</organism>
<accession>A0AAV0YQB4</accession>